<evidence type="ECO:0000256" key="2">
    <source>
        <dbReference type="SAM" id="Phobius"/>
    </source>
</evidence>
<keyword evidence="2" id="KW-0472">Membrane</keyword>
<feature type="compositionally biased region" description="Low complexity" evidence="1">
    <location>
        <begin position="171"/>
        <end position="183"/>
    </location>
</feature>
<dbReference type="PRINTS" id="PR01217">
    <property type="entry name" value="PRICHEXTENSN"/>
</dbReference>
<keyword evidence="2" id="KW-0812">Transmembrane</keyword>
<evidence type="ECO:0000313" key="5">
    <source>
        <dbReference type="Proteomes" id="UP001317822"/>
    </source>
</evidence>
<feature type="region of interest" description="Disordered" evidence="1">
    <location>
        <begin position="93"/>
        <end position="125"/>
    </location>
</feature>
<feature type="compositionally biased region" description="Pro residues" evidence="1">
    <location>
        <begin position="184"/>
        <end position="195"/>
    </location>
</feature>
<feature type="region of interest" description="Disordered" evidence="1">
    <location>
        <begin position="171"/>
        <end position="201"/>
    </location>
</feature>
<dbReference type="Proteomes" id="UP001317822">
    <property type="component" value="Chromosome"/>
</dbReference>
<proteinExistence type="predicted"/>
<dbReference type="Pfam" id="PF16537">
    <property type="entry name" value="T2SSB"/>
    <property type="match status" value="1"/>
</dbReference>
<keyword evidence="2" id="KW-1133">Transmembrane helix</keyword>
<feature type="domain" description="Type II secretion system protein GspB C-terminal" evidence="3">
    <location>
        <begin position="212"/>
        <end position="269"/>
    </location>
</feature>
<organism evidence="4 5">
    <name type="scientific">Lysobacter auxotrophicus</name>
    <dbReference type="NCBI Taxonomy" id="2992573"/>
    <lineage>
        <taxon>Bacteria</taxon>
        <taxon>Pseudomonadati</taxon>
        <taxon>Pseudomonadota</taxon>
        <taxon>Gammaproteobacteria</taxon>
        <taxon>Lysobacterales</taxon>
        <taxon>Lysobacteraceae</taxon>
        <taxon>Lysobacter</taxon>
    </lineage>
</organism>
<evidence type="ECO:0000313" key="4">
    <source>
        <dbReference type="EMBL" id="BDU17422.1"/>
    </source>
</evidence>
<dbReference type="InterPro" id="IPR032389">
    <property type="entry name" value="GspB_C"/>
</dbReference>
<reference evidence="4 5" key="1">
    <citation type="journal article" date="2023" name="Int. J. Syst. Evol. Microbiol.">
        <title>Physiological and genomic analyses of cobalamin (vitamin B12)-auxotrophy of Lysobacter auxotrophicus sp. nov., a methionine-auxotrophic chitinolytic bacterium isolated from chitin-treated soil.</title>
        <authorList>
            <person name="Saito A."/>
            <person name="Dohra H."/>
            <person name="Hamada M."/>
            <person name="Moriuchi R."/>
            <person name="Kotsuchibashi Y."/>
            <person name="Mori K."/>
        </authorList>
    </citation>
    <scope>NUCLEOTIDE SEQUENCE [LARGE SCALE GENOMIC DNA]</scope>
    <source>
        <strain evidence="4 5">5-21a</strain>
    </source>
</reference>
<feature type="transmembrane region" description="Helical" evidence="2">
    <location>
        <begin position="42"/>
        <end position="61"/>
    </location>
</feature>
<evidence type="ECO:0000259" key="3">
    <source>
        <dbReference type="Pfam" id="PF16537"/>
    </source>
</evidence>
<gene>
    <name evidence="4" type="ORF">LA521A_26230</name>
</gene>
<name>A0ABM8DFP2_9GAMM</name>
<dbReference type="RefSeq" id="WP_281779356.1">
    <property type="nucleotide sequence ID" value="NZ_AP027041.1"/>
</dbReference>
<feature type="compositionally biased region" description="Pro residues" evidence="1">
    <location>
        <begin position="138"/>
        <end position="153"/>
    </location>
</feature>
<feature type="region of interest" description="Disordered" evidence="1">
    <location>
        <begin position="138"/>
        <end position="159"/>
    </location>
</feature>
<feature type="compositionally biased region" description="Pro residues" evidence="1">
    <location>
        <begin position="100"/>
        <end position="111"/>
    </location>
</feature>
<protein>
    <submittedName>
        <fullName evidence="4">General secretion pathway protein GspB</fullName>
    </submittedName>
</protein>
<dbReference type="EMBL" id="AP027041">
    <property type="protein sequence ID" value="BDU17422.1"/>
    <property type="molecule type" value="Genomic_DNA"/>
</dbReference>
<keyword evidence="5" id="KW-1185">Reference proteome</keyword>
<sequence>MSLILDALRKSEAQRRRGEMPDLRAELPPTTRSVEPRRRWPFWFAGIAAVIAILALAWGVWDRTPAPVPPSVANVATTQDSVELVPAPVDSAAAPVVESTPPPVAPAPLPRTKPLAGSEPEPTQPVADDVYAAASAAYPPPTAQEPTAPPPTTEAPARTGDRYAPAIAAATTPAQRSPAATPAPVAPLPLPPPASGAPVRLADLSPGEREQLPALKISMHMFGPTPAQRFAIIDGTRVGQGDRVGEAVVEEIAADGVVLNWHGRRVALPLR</sequence>
<evidence type="ECO:0000256" key="1">
    <source>
        <dbReference type="SAM" id="MobiDB-lite"/>
    </source>
</evidence>
<accession>A0ABM8DFP2</accession>